<dbReference type="CDD" id="cd01994">
    <property type="entry name" value="AANH_PF0828-like"/>
    <property type="match status" value="1"/>
</dbReference>
<name>A0A7X4YRZ3_9BACL</name>
<dbReference type="EMBL" id="JAAAMU010000011">
    <property type="protein sequence ID" value="NBC71395.1"/>
    <property type="molecule type" value="Genomic_DNA"/>
</dbReference>
<sequence length="230" mass="25288">MMETASWRTGANGRKFIASFSGGKDSVLALYKSMKVGDAIGLIVMMEEEGKRSRSHGMPPELIRAQAESIGLPVYAAAASWDDYEREFMALLERAGRQGAEALVTGDLDMPVDNCWHDKVTRNAGLHLGMPLWEMDHLEAVSEFIDLGFIATLVTVNLSLGMWEEDLGRTLTRDYVKELQARGIDPCGEGGEFHTTVTDGPLFNHPIPVRQGSIVRTGEYAFLPLELADA</sequence>
<feature type="domain" description="Diphthamide synthase" evidence="1">
    <location>
        <begin position="15"/>
        <end position="228"/>
    </location>
</feature>
<dbReference type="AlphaFoldDB" id="A0A7X4YRZ3"/>
<evidence type="ECO:0000259" key="1">
    <source>
        <dbReference type="Pfam" id="PF01902"/>
    </source>
</evidence>
<dbReference type="GO" id="GO:0017178">
    <property type="term" value="F:diphthine-ammonia ligase activity"/>
    <property type="evidence" value="ECO:0007669"/>
    <property type="project" value="UniProtKB-EC"/>
</dbReference>
<dbReference type="Gene3D" id="3.40.50.620">
    <property type="entry name" value="HUPs"/>
    <property type="match status" value="1"/>
</dbReference>
<dbReference type="InterPro" id="IPR030662">
    <property type="entry name" value="DPH6/MJ0570"/>
</dbReference>
<dbReference type="InterPro" id="IPR002761">
    <property type="entry name" value="Diphthami_syn_dom"/>
</dbReference>
<proteinExistence type="predicted"/>
<dbReference type="SUPFAM" id="SSF52402">
    <property type="entry name" value="Adenine nucleotide alpha hydrolases-like"/>
    <property type="match status" value="1"/>
</dbReference>
<dbReference type="PANTHER" id="PTHR12196:SF2">
    <property type="entry name" value="DIPHTHINE--AMMONIA LIGASE"/>
    <property type="match status" value="1"/>
</dbReference>
<comment type="caution">
    <text evidence="2">The sequence shown here is derived from an EMBL/GenBank/DDBJ whole genome shotgun (WGS) entry which is preliminary data.</text>
</comment>
<dbReference type="OrthoDB" id="3572539at2"/>
<reference evidence="2 3" key="1">
    <citation type="submission" date="2020-01" db="EMBL/GenBank/DDBJ databases">
        <title>Paenibacillus soybeanensis sp. nov. isolated from the nodules of soybean (Glycine max(L.) Merr).</title>
        <authorList>
            <person name="Wang H."/>
        </authorList>
    </citation>
    <scope>NUCLEOTIDE SEQUENCE [LARGE SCALE GENOMIC DNA]</scope>
    <source>
        <strain evidence="2 3">DSM 23054</strain>
    </source>
</reference>
<protein>
    <submittedName>
        <fullName evidence="2">Diphthine--ammonia ligase</fullName>
        <ecNumber evidence="2">6.3.1.14</ecNumber>
    </submittedName>
</protein>
<dbReference type="Proteomes" id="UP000558113">
    <property type="component" value="Unassembled WGS sequence"/>
</dbReference>
<dbReference type="Gene3D" id="3.90.1490.10">
    <property type="entry name" value="putative n-type atp pyrophosphatase, domain 2"/>
    <property type="match status" value="1"/>
</dbReference>
<organism evidence="2 3">
    <name type="scientific">Paenibacillus sacheonensis</name>
    <dbReference type="NCBI Taxonomy" id="742054"/>
    <lineage>
        <taxon>Bacteria</taxon>
        <taxon>Bacillati</taxon>
        <taxon>Bacillota</taxon>
        <taxon>Bacilli</taxon>
        <taxon>Bacillales</taxon>
        <taxon>Paenibacillaceae</taxon>
        <taxon>Paenibacillus</taxon>
    </lineage>
</organism>
<dbReference type="EC" id="6.3.1.14" evidence="2"/>
<dbReference type="InterPro" id="IPR014729">
    <property type="entry name" value="Rossmann-like_a/b/a_fold"/>
</dbReference>
<evidence type="ECO:0000313" key="2">
    <source>
        <dbReference type="EMBL" id="NBC71395.1"/>
    </source>
</evidence>
<gene>
    <name evidence="2" type="ORF">GT003_20565</name>
</gene>
<dbReference type="GO" id="GO:0017183">
    <property type="term" value="P:protein histidyl modification to diphthamide"/>
    <property type="evidence" value="ECO:0007669"/>
    <property type="project" value="TreeGrafter"/>
</dbReference>
<dbReference type="PANTHER" id="PTHR12196">
    <property type="entry name" value="DOMAIN OF UNKNOWN FUNCTION 71 DUF71 -CONTAINING PROTEIN"/>
    <property type="match status" value="1"/>
</dbReference>
<dbReference type="NCBIfam" id="TIGR00290">
    <property type="entry name" value="MJ0570_dom"/>
    <property type="match status" value="1"/>
</dbReference>
<keyword evidence="2" id="KW-0436">Ligase</keyword>
<dbReference type="Pfam" id="PF01902">
    <property type="entry name" value="Diphthami_syn_2"/>
    <property type="match status" value="1"/>
</dbReference>
<accession>A0A7X4YRZ3</accession>
<keyword evidence="3" id="KW-1185">Reference proteome</keyword>
<evidence type="ECO:0000313" key="3">
    <source>
        <dbReference type="Proteomes" id="UP000558113"/>
    </source>
</evidence>